<keyword evidence="7 10" id="KW-1133">Transmembrane helix</keyword>
<evidence type="ECO:0000313" key="13">
    <source>
        <dbReference type="Proteomes" id="UP001498421"/>
    </source>
</evidence>
<dbReference type="InterPro" id="IPR029481">
    <property type="entry name" value="ABC_trans_N"/>
</dbReference>
<gene>
    <name evidence="12" type="primary">CDR1_2</name>
    <name evidence="12" type="ORF">QQZ08_003062</name>
</gene>
<dbReference type="PANTHER" id="PTHR19241">
    <property type="entry name" value="ATP-BINDING CASSETTE TRANSPORTER"/>
    <property type="match status" value="1"/>
</dbReference>
<keyword evidence="6" id="KW-0067">ATP-binding</keyword>
<keyword evidence="8 10" id="KW-0472">Membrane</keyword>
<evidence type="ECO:0000259" key="11">
    <source>
        <dbReference type="PROSITE" id="PS50893"/>
    </source>
</evidence>
<feature type="transmembrane region" description="Helical" evidence="10">
    <location>
        <begin position="1312"/>
        <end position="1333"/>
    </location>
</feature>
<comment type="subcellular location">
    <subcellularLocation>
        <location evidence="1">Membrane</location>
        <topology evidence="1">Multi-pass membrane protein</topology>
    </subcellularLocation>
</comment>
<dbReference type="CDD" id="cd03233">
    <property type="entry name" value="ABCG_PDR_domain1"/>
    <property type="match status" value="1"/>
</dbReference>
<feature type="transmembrane region" description="Helical" evidence="10">
    <location>
        <begin position="563"/>
        <end position="583"/>
    </location>
</feature>
<dbReference type="SUPFAM" id="SSF52540">
    <property type="entry name" value="P-loop containing nucleoside triphosphate hydrolases"/>
    <property type="match status" value="2"/>
</dbReference>
<feature type="transmembrane region" description="Helical" evidence="10">
    <location>
        <begin position="629"/>
        <end position="648"/>
    </location>
</feature>
<dbReference type="Pfam" id="PF06422">
    <property type="entry name" value="PDR_CDR"/>
    <property type="match status" value="1"/>
</dbReference>
<dbReference type="InterPro" id="IPR027417">
    <property type="entry name" value="P-loop_NTPase"/>
</dbReference>
<dbReference type="PROSITE" id="PS50893">
    <property type="entry name" value="ABC_TRANSPORTER_2"/>
    <property type="match status" value="2"/>
</dbReference>
<dbReference type="PROSITE" id="PS00211">
    <property type="entry name" value="ABC_TRANSPORTER_1"/>
    <property type="match status" value="1"/>
</dbReference>
<protein>
    <submittedName>
        <fullName evidence="12">Multidrug resistance protein</fullName>
    </submittedName>
</protein>
<dbReference type="InterPro" id="IPR034001">
    <property type="entry name" value="ABCG_PDR_1"/>
</dbReference>
<dbReference type="Gene3D" id="3.40.50.300">
    <property type="entry name" value="P-loop containing nucleotide triphosphate hydrolases"/>
    <property type="match status" value="2"/>
</dbReference>
<feature type="transmembrane region" description="Helical" evidence="10">
    <location>
        <begin position="1278"/>
        <end position="1300"/>
    </location>
</feature>
<evidence type="ECO:0000256" key="8">
    <source>
        <dbReference type="ARBA" id="ARBA00023136"/>
    </source>
</evidence>
<dbReference type="InterPro" id="IPR003593">
    <property type="entry name" value="AAA+_ATPase"/>
</dbReference>
<keyword evidence="3" id="KW-0813">Transport</keyword>
<feature type="transmembrane region" description="Helical" evidence="10">
    <location>
        <begin position="1434"/>
        <end position="1452"/>
    </location>
</feature>
<dbReference type="CDD" id="cd03232">
    <property type="entry name" value="ABCG_PDR_domain2"/>
    <property type="match status" value="1"/>
</dbReference>
<dbReference type="InterPro" id="IPR010929">
    <property type="entry name" value="PDR_CDR_ABC"/>
</dbReference>
<evidence type="ECO:0000256" key="1">
    <source>
        <dbReference type="ARBA" id="ARBA00004141"/>
    </source>
</evidence>
<dbReference type="Pfam" id="PF19055">
    <property type="entry name" value="ABC2_membrane_7"/>
    <property type="match status" value="1"/>
</dbReference>
<accession>A0ABR1I9N4</accession>
<dbReference type="InterPro" id="IPR003439">
    <property type="entry name" value="ABC_transporter-like_ATP-bd"/>
</dbReference>
<keyword evidence="5" id="KW-0547">Nucleotide-binding</keyword>
<dbReference type="Pfam" id="PF14510">
    <property type="entry name" value="ABC_trans_N"/>
    <property type="match status" value="1"/>
</dbReference>
<feature type="domain" description="ABC transporter" evidence="11">
    <location>
        <begin position="126"/>
        <end position="376"/>
    </location>
</feature>
<dbReference type="SMART" id="SM00382">
    <property type="entry name" value="AAA"/>
    <property type="match status" value="2"/>
</dbReference>
<keyword evidence="4 10" id="KW-0812">Transmembrane</keyword>
<feature type="transmembrane region" description="Helical" evidence="10">
    <location>
        <begin position="595"/>
        <end position="617"/>
    </location>
</feature>
<evidence type="ECO:0000256" key="10">
    <source>
        <dbReference type="SAM" id="Phobius"/>
    </source>
</evidence>
<dbReference type="Pfam" id="PF01061">
    <property type="entry name" value="ABC2_membrane"/>
    <property type="match status" value="2"/>
</dbReference>
<dbReference type="InterPro" id="IPR034003">
    <property type="entry name" value="ABCG_PDR_2"/>
</dbReference>
<reference evidence="12 13" key="1">
    <citation type="journal article" date="2025" name="Microbiol. Resour. Announc.">
        <title>Draft genome sequences for Neonectria magnoliae and Neonectria punicea, canker pathogens of Liriodendron tulipifera and Acer saccharum in West Virginia.</title>
        <authorList>
            <person name="Petronek H.M."/>
            <person name="Kasson M.T."/>
            <person name="Metheny A.M."/>
            <person name="Stauder C.M."/>
            <person name="Lovett B."/>
            <person name="Lynch S.C."/>
            <person name="Garnas J.R."/>
            <person name="Kasson L.R."/>
            <person name="Stajich J.E."/>
        </authorList>
    </citation>
    <scope>NUCLEOTIDE SEQUENCE [LARGE SCALE GENOMIC DNA]</scope>
    <source>
        <strain evidence="12 13">NRRL 64651</strain>
    </source>
</reference>
<feature type="compositionally biased region" description="Polar residues" evidence="9">
    <location>
        <begin position="1"/>
        <end position="27"/>
    </location>
</feature>
<feature type="transmembrane region" description="Helical" evidence="10">
    <location>
        <begin position="1230"/>
        <end position="1258"/>
    </location>
</feature>
<feature type="region of interest" description="Disordered" evidence="9">
    <location>
        <begin position="1"/>
        <end position="32"/>
    </location>
</feature>
<evidence type="ECO:0000256" key="4">
    <source>
        <dbReference type="ARBA" id="ARBA00022692"/>
    </source>
</evidence>
<feature type="domain" description="ABC transporter" evidence="11">
    <location>
        <begin position="822"/>
        <end position="1065"/>
    </location>
</feature>
<dbReference type="EMBL" id="JAZAVK010000020">
    <property type="protein sequence ID" value="KAK7430314.1"/>
    <property type="molecule type" value="Genomic_DNA"/>
</dbReference>
<feature type="transmembrane region" description="Helical" evidence="10">
    <location>
        <begin position="1191"/>
        <end position="1209"/>
    </location>
</feature>
<sequence>MTVSKNPQDGTSLSSDARVNGSDTISEGSDEPVAGLARSFSLSRTFSAFPPNVNPFLSKDPRLDPSSPDFDPKRWTSALLHAFSQDPVKYPRHTAGVSYRNLGVYGFGTSTDYQKDVLNVLWEGPMKLADWAIRKKSKIQILTGFDGLVKSGEMTLVLGRPGSGVSTLLKSISGHTHGLNLDASSDFNYQGIPWGVMHDHFRGEIIYQAETDIHFPQLTVGDTLLFAALARTPQNRLEGVSRKVYAQHLRDVVMAIFGISNTMNTKVGDDFVRGVSGGERKRVSIAEATLNQSTIQCWDNSTRGLDSATSLEFVKTLRLSTRVGGTSAIVALYQASQDAYDEFDKVAVLYEGRQIYFGPRESAKAYFTNMGYHCPDRQTTADFLTSLTNPSERIVRPGFEDRIPRTPDEFADEWRMSQTRATLLQEIAAFEEQYPLHGPELQKFRDARNAQQAPLMPTSSPYTISIPMQIQLCMTRGIQRLLGDKTFFVITALGNFFISLVLGSVFFDLPNTAESMSSRCSIIFFAILFNGLSSALEILSLYAQRPIVEKHTRYALYRPFSEAISSTICDLPLKIVSTIAFNVPLYFMSHLRRDASAFFIFLLFGFSTTLTMSMLLRSIGQATKTVHQALAPAAMLILALVIYTGYILPTRNMKGWLRWLNYVNPIAYGYEALVANEFRNRNFPCEVMIPMGGPYDDVSPSQRTCSTAGAAPGENFIVGDTYIKAAYGYEYSHVWRNFGILIAFFAFFSATYIFAAEYFSLSPSKGEVLVFRQGYRQRLRNPDDEEAAAVGVSQSTLHQDTPSTSLPGTEKMINIQKQTAVFHWKELCYDITIKGEDRRILDKVDGWVKPGTLTALMGATGAGKTTLLDVLADRVTMGVVTGDILINGHPRSNSFQRKTGYVQQQDIHLGTSTVREALRFSAELRQPASTTTEEKSEYVEEVIRLLEMELYADAVIGVPGEGLNVEQRKRLTIGVELAGKPGLLLFLDEPTSGLDSQTAWSISALIRKLSDHGQAILCTIHQPSAILFQQFDRLLLLARGGKTVYFGDIGENSKTMTNYFEKYGAVPCLAKENPAEWMLRVIGAAPGAHTDRDWTATWRESSEYTAVQTELEKLAALQATAPSPESAHDSNTTYAASVQHQFWICTKRVFEQYWRTPTYIYAKLLLCFGNSLFIGLSFQNSPLSIQGIQNQMYSIFMLVVIFAFLMYQTMPNFIAQRTLYEGRERSSKTYAWYVFVVANLVVEMPWNSVAALVIYLPFYFLVGMYKNGEVSNTEHERGALMFLLLWAFMIYEGTFADMAVAGVPTAEIGATLSLLLFMMTLIFSGVIVAYSALPGFWKFMYRVSPMTYIIGAMLSDGVAKQQVQCSEIEFLTLQPANNLTCGEYLDPFMQSAGGALLDPSSKERCMFCSIAQTDTYLQAVGVDYSERWRNFGLIWVYIIFNCFVAVGIYWLARVPKKNTWAKVKALLSWGK</sequence>
<evidence type="ECO:0000313" key="12">
    <source>
        <dbReference type="EMBL" id="KAK7430314.1"/>
    </source>
</evidence>
<organism evidence="12 13">
    <name type="scientific">Neonectria magnoliae</name>
    <dbReference type="NCBI Taxonomy" id="2732573"/>
    <lineage>
        <taxon>Eukaryota</taxon>
        <taxon>Fungi</taxon>
        <taxon>Dikarya</taxon>
        <taxon>Ascomycota</taxon>
        <taxon>Pezizomycotina</taxon>
        <taxon>Sordariomycetes</taxon>
        <taxon>Hypocreomycetidae</taxon>
        <taxon>Hypocreales</taxon>
        <taxon>Nectriaceae</taxon>
        <taxon>Neonectria</taxon>
    </lineage>
</organism>
<dbReference type="InterPro" id="IPR013525">
    <property type="entry name" value="ABC2_TM"/>
</dbReference>
<evidence type="ECO:0000256" key="7">
    <source>
        <dbReference type="ARBA" id="ARBA00022989"/>
    </source>
</evidence>
<evidence type="ECO:0000256" key="2">
    <source>
        <dbReference type="ARBA" id="ARBA00006012"/>
    </source>
</evidence>
<keyword evidence="13" id="KW-1185">Reference proteome</keyword>
<comment type="similarity">
    <text evidence="2">Belongs to the ABC transporter superfamily. ABCG family. PDR (TC 3.A.1.205) subfamily.</text>
</comment>
<proteinExistence type="inferred from homology"/>
<dbReference type="InterPro" id="IPR043926">
    <property type="entry name" value="ABCG_dom"/>
</dbReference>
<name>A0ABR1I9N4_9HYPO</name>
<dbReference type="Proteomes" id="UP001498421">
    <property type="component" value="Unassembled WGS sequence"/>
</dbReference>
<dbReference type="Pfam" id="PF00005">
    <property type="entry name" value="ABC_tran"/>
    <property type="match status" value="2"/>
</dbReference>
<feature type="transmembrane region" description="Helical" evidence="10">
    <location>
        <begin position="734"/>
        <end position="755"/>
    </location>
</feature>
<feature type="transmembrane region" description="Helical" evidence="10">
    <location>
        <begin position="522"/>
        <end position="542"/>
    </location>
</feature>
<feature type="transmembrane region" description="Helical" evidence="10">
    <location>
        <begin position="486"/>
        <end position="507"/>
    </location>
</feature>
<dbReference type="InterPro" id="IPR017871">
    <property type="entry name" value="ABC_transporter-like_CS"/>
</dbReference>
<evidence type="ECO:0000256" key="3">
    <source>
        <dbReference type="ARBA" id="ARBA00022448"/>
    </source>
</evidence>
<evidence type="ECO:0000256" key="5">
    <source>
        <dbReference type="ARBA" id="ARBA00022741"/>
    </source>
</evidence>
<evidence type="ECO:0000256" key="6">
    <source>
        <dbReference type="ARBA" id="ARBA00022840"/>
    </source>
</evidence>
<comment type="caution">
    <text evidence="12">The sequence shown here is derived from an EMBL/GenBank/DDBJ whole genome shotgun (WGS) entry which is preliminary data.</text>
</comment>
<feature type="transmembrane region" description="Helical" evidence="10">
    <location>
        <begin position="1160"/>
        <end position="1179"/>
    </location>
</feature>
<evidence type="ECO:0000256" key="9">
    <source>
        <dbReference type="SAM" id="MobiDB-lite"/>
    </source>
</evidence>